<dbReference type="SMART" id="SM00869">
    <property type="entry name" value="Autotransporter"/>
    <property type="match status" value="1"/>
</dbReference>
<dbReference type="Gene3D" id="2.40.128.130">
    <property type="entry name" value="Autotransporter beta-domain"/>
    <property type="match status" value="1"/>
</dbReference>
<dbReference type="PROSITE" id="PS51208">
    <property type="entry name" value="AUTOTRANSPORTER"/>
    <property type="match status" value="1"/>
</dbReference>
<sequence length="1304" mass="139526">MFKQVISRGGGIDSKSNQTSSLTNSFNSFVLNKHITHNNLSFTKKTFLSLATISFLATCANASITTINDKVSNGSITIANARSNISRDISGGGCSGTICTIETTQNNGVTISGNNGGTLTITDKGSITNNNKYGSGVLINGSATNVNINNSGTIDSTNTNNQSGNGISVEGNNNNNITITNSGSINSGTFNGIEIKGSNNTINNLTNSGTITGKGNGISVNGSNNVIKTLDNSGSIKSINIINSGNINTLNNAGSIGWVNVVRGTIDNFTNNGQVAGIKVEVATIKYMNNQKDIISSATDGIFLHAGTIDRFDNSGVITGNQNGIRLEKNPSQLSGTIKTLNNTGSIIGKNGHGINVAGSKDSLHTLNNQGYIYGKNSGIYVSGQWGIVGKISTIKNQGTIIGSQYGINSVSFNGKVASTIENIFNEGTILGQISGIHLNAHNQYINNHILLQGPNALIAGGKAGIHNKGTIGVNNNGTSVNNGNVIDLKNGATIASLKQEKDALKYDESGTAILNEGTIKGNISLDKSFIYGSVYNKNTIGGNISLNNKSYISSINNQKNIQGSIDLKEQSHINSILNNGTIEKGISLDKSTIGSIENSGIIGNGGIKLNNESKIGSITNNKNAKTDLDLKNNSIVDLVKNEGTMEITKDETSSINAFDNNGNLLSKFENNSQMQAIINNNNAIMEQGLENTGSIAAINNAGTITGINNTFNKITKDDIKKGTIGTIVNTGIIGNEASPLATQDITYGINNSGTIEKLINSSGDINNPNTDKDIHIYGGINNSGYIDIFNTGNIHGGITNSGTLILSNGHIHSGNGSTQASWHGGFIGKNNNGYHIENNDNGKVSIDGWYFNDLEYKGTTQEDIANRLENAIIVGGNNIGGISADKIYVNTSKLKLNTIYDANTFFIDENGKVIGDKINNNAGVNANNIHSLSGIYDFLGLGEGRYIANVNVSELSGKTLAKSMVYSARLRNINISNILRDTTAKNFQTEFSQVLDMELSKKGEAYGNDADLLAELEDIFIPNKNPNAKNHSFLIPYYNHSSIKIGNSVGQLSANTTGLIGGSLRELPNDYGTIGFYLGYEDASKEQATQRLKFDDKTYYGGLTYYGVLARDGIDQYYISASTRFDYTTTDIEKTYKNIPATIESDTQTYGYGIDVKVGANYYNTLEIARITPEIGLSYYGMSNKNFSLKHIDGLREHYLAEQFNFIDASAALKWYKPWSDKLRSNVTIGAIVNLYEDAKGNLRLGANHFTTEVQTSKYYGFGQLGLSYNIANNADLSLNYAGAFTFDNTTSHTMFLKLGLWW</sequence>
<dbReference type="SUPFAM" id="SSF103515">
    <property type="entry name" value="Autotransporter"/>
    <property type="match status" value="1"/>
</dbReference>
<evidence type="ECO:0000313" key="2">
    <source>
        <dbReference type="EMBL" id="QKF80443.1"/>
    </source>
</evidence>
<proteinExistence type="predicted"/>
<dbReference type="RefSeq" id="WP_176301020.1">
    <property type="nucleotide sequence ID" value="NZ_CP053825.1"/>
</dbReference>
<dbReference type="EMBL" id="CP053825">
    <property type="protein sequence ID" value="QKF80443.1"/>
    <property type="molecule type" value="Genomic_DNA"/>
</dbReference>
<name>A0A7L5ID50_9BACT</name>
<dbReference type="GeneID" id="56587314"/>
<organism evidence="2 3">
    <name type="scientific">Campylobacter armoricus</name>
    <dbReference type="NCBI Taxonomy" id="2505970"/>
    <lineage>
        <taxon>Bacteria</taxon>
        <taxon>Pseudomonadati</taxon>
        <taxon>Campylobacterota</taxon>
        <taxon>Epsilonproteobacteria</taxon>
        <taxon>Campylobacterales</taxon>
        <taxon>Campylobacteraceae</taxon>
        <taxon>Campylobacter</taxon>
    </lineage>
</organism>
<protein>
    <submittedName>
        <fullName evidence="2">Autotransporter domain-containing protein</fullName>
    </submittedName>
</protein>
<gene>
    <name evidence="2" type="ORF">CARM_1564</name>
</gene>
<dbReference type="Proteomes" id="UP000509246">
    <property type="component" value="Chromosome"/>
</dbReference>
<dbReference type="InterPro" id="IPR005546">
    <property type="entry name" value="Autotransporte_beta"/>
</dbReference>
<keyword evidence="3" id="KW-1185">Reference proteome</keyword>
<dbReference type="InterPro" id="IPR036709">
    <property type="entry name" value="Autotransporte_beta_dom_sf"/>
</dbReference>
<evidence type="ECO:0000259" key="1">
    <source>
        <dbReference type="PROSITE" id="PS51208"/>
    </source>
</evidence>
<dbReference type="KEGG" id="carm:CARM_1564"/>
<evidence type="ECO:0000313" key="3">
    <source>
        <dbReference type="Proteomes" id="UP000509246"/>
    </source>
</evidence>
<feature type="domain" description="Autotransporter" evidence="1">
    <location>
        <begin position="1026"/>
        <end position="1304"/>
    </location>
</feature>
<accession>A0A7L5ID50</accession>
<reference evidence="2 3" key="1">
    <citation type="submission" date="2020-05" db="EMBL/GenBank/DDBJ databases">
        <title>Complete genome sequencing of Campylobacter and Arcobacter type strains.</title>
        <authorList>
            <person name="Miller W.G."/>
            <person name="Yee E."/>
        </authorList>
    </citation>
    <scope>NUCLEOTIDE SEQUENCE [LARGE SCALE GENOMIC DNA]</scope>
    <source>
        <strain evidence="2 3">CCUG 73571</strain>
    </source>
</reference>